<dbReference type="OrthoDB" id="2963168at2759"/>
<protein>
    <recommendedName>
        <fullName evidence="3">Actin-like ATPase domain-containing protein</fullName>
    </recommendedName>
</protein>
<organism evidence="1 2">
    <name type="scientific">Mortierella isabellina</name>
    <name type="common">Filamentous fungus</name>
    <name type="synonym">Umbelopsis isabellina</name>
    <dbReference type="NCBI Taxonomy" id="91625"/>
    <lineage>
        <taxon>Eukaryota</taxon>
        <taxon>Fungi</taxon>
        <taxon>Fungi incertae sedis</taxon>
        <taxon>Mucoromycota</taxon>
        <taxon>Mucoromycotina</taxon>
        <taxon>Umbelopsidomycetes</taxon>
        <taxon>Umbelopsidales</taxon>
        <taxon>Umbelopsidaceae</taxon>
        <taxon>Umbelopsis</taxon>
    </lineage>
</organism>
<dbReference type="InterPro" id="IPR043129">
    <property type="entry name" value="ATPase_NBD"/>
</dbReference>
<accession>A0A8H7UEF2</accession>
<proteinExistence type="predicted"/>
<sequence>IPIPSATFSPTPPSPAIEHSFVPNDIVRVPGEAPLPPPYTTQLTEIESQSDFKQYAVVIAIDFGTTYSGCSYAFAEDQVIQDITKWHKENSAYPKTPTLLLYRNRNRRLQNWGNGARLAALTPNMKDMTLLKCFKLHLSDHNVYGEVPALTVGDQELDPITPIEDYLREFHTYVLGELQKGFASNYSAERFRYCLTVPAIWSDRAKSLMREAAIRAGIITRDDPIERLMLISEPEAASLYCENSISSCNLRHSDKFMIVDAGGGTVDLIVYEIEHLDSTRPRTLKELTSGHGGLCGSVYIDENMRKLLRSKLRRYLKSIPACALEQMMDQFVQMIKPSFDGQEMSYLQLPASAGCEQTDESIGLEDGVFHLTATELNEKVFMPVTNQVLALINQQLEQTQAYINAIFLVGGFGSSDYLYTLVEKRFQDRVKNIYSAPRGELAVLHGAVMHALNPTKVTSKIARRTYGVMTRMKFEEGLDPEESAVFTNDGIRRCPTRFDVYVRKGDRINVQDHRIRKNFWISYPANTECDLYAYDGDGPIPRQVTDPGVRKIGDFPIVIPDLPGVRPGDRIDIQIDVIFAHTEIRIEVLVKDQLMTFTSKFDAEVD</sequence>
<keyword evidence="2" id="KW-1185">Reference proteome</keyword>
<name>A0A8H7UEF2_MORIS</name>
<reference evidence="1" key="1">
    <citation type="submission" date="2020-12" db="EMBL/GenBank/DDBJ databases">
        <title>Metabolic potential, ecology and presence of endohyphal bacteria is reflected in genomic diversity of Mucoromycotina.</title>
        <authorList>
            <person name="Muszewska A."/>
            <person name="Okrasinska A."/>
            <person name="Steczkiewicz K."/>
            <person name="Drgas O."/>
            <person name="Orlowska M."/>
            <person name="Perlinska-Lenart U."/>
            <person name="Aleksandrzak-Piekarczyk T."/>
            <person name="Szatraj K."/>
            <person name="Zielenkiewicz U."/>
            <person name="Pilsyk S."/>
            <person name="Malc E."/>
            <person name="Mieczkowski P."/>
            <person name="Kruszewska J.S."/>
            <person name="Biernat P."/>
            <person name="Pawlowska J."/>
        </authorList>
    </citation>
    <scope>NUCLEOTIDE SEQUENCE</scope>
    <source>
        <strain evidence="1">WA0000067209</strain>
    </source>
</reference>
<evidence type="ECO:0008006" key="3">
    <source>
        <dbReference type="Google" id="ProtNLM"/>
    </source>
</evidence>
<gene>
    <name evidence="1" type="ORF">INT43_003717</name>
</gene>
<evidence type="ECO:0000313" key="1">
    <source>
        <dbReference type="EMBL" id="KAG2179930.1"/>
    </source>
</evidence>
<dbReference type="AlphaFoldDB" id="A0A8H7UEF2"/>
<dbReference type="SUPFAM" id="SSF53067">
    <property type="entry name" value="Actin-like ATPase domain"/>
    <property type="match status" value="2"/>
</dbReference>
<dbReference type="Gene3D" id="3.30.420.40">
    <property type="match status" value="1"/>
</dbReference>
<dbReference type="PANTHER" id="PTHR14187">
    <property type="entry name" value="ALPHA KINASE/ELONGATION FACTOR 2 KINASE"/>
    <property type="match status" value="1"/>
</dbReference>
<dbReference type="Proteomes" id="UP000654370">
    <property type="component" value="Unassembled WGS sequence"/>
</dbReference>
<dbReference type="CDD" id="cd10229">
    <property type="entry name" value="ASKHA_NBD_HSP70_HSPA12"/>
    <property type="match status" value="1"/>
</dbReference>
<evidence type="ECO:0000313" key="2">
    <source>
        <dbReference type="Proteomes" id="UP000654370"/>
    </source>
</evidence>
<dbReference type="EMBL" id="JAEPQZ010000006">
    <property type="protein sequence ID" value="KAG2179930.1"/>
    <property type="molecule type" value="Genomic_DNA"/>
</dbReference>
<dbReference type="PANTHER" id="PTHR14187:SF5">
    <property type="entry name" value="HEAT SHOCK 70 KDA PROTEIN 12A"/>
    <property type="match status" value="1"/>
</dbReference>
<feature type="non-terminal residue" evidence="1">
    <location>
        <position position="1"/>
    </location>
</feature>
<comment type="caution">
    <text evidence="1">The sequence shown here is derived from an EMBL/GenBank/DDBJ whole genome shotgun (WGS) entry which is preliminary data.</text>
</comment>